<evidence type="ECO:0000313" key="3">
    <source>
        <dbReference type="EMBL" id="MPA36339.1"/>
    </source>
</evidence>
<keyword evidence="2" id="KW-0812">Transmembrane</keyword>
<accession>A0A5B6YXE7</accession>
<organism evidence="3">
    <name type="scientific">Davidia involucrata</name>
    <name type="common">Dove tree</name>
    <dbReference type="NCBI Taxonomy" id="16924"/>
    <lineage>
        <taxon>Eukaryota</taxon>
        <taxon>Viridiplantae</taxon>
        <taxon>Streptophyta</taxon>
        <taxon>Embryophyta</taxon>
        <taxon>Tracheophyta</taxon>
        <taxon>Spermatophyta</taxon>
        <taxon>Magnoliopsida</taxon>
        <taxon>eudicotyledons</taxon>
        <taxon>Gunneridae</taxon>
        <taxon>Pentapetalae</taxon>
        <taxon>asterids</taxon>
        <taxon>Cornales</taxon>
        <taxon>Nyssaceae</taxon>
        <taxon>Davidia</taxon>
    </lineage>
</organism>
<feature type="transmembrane region" description="Helical" evidence="2">
    <location>
        <begin position="20"/>
        <end position="42"/>
    </location>
</feature>
<dbReference type="AlphaFoldDB" id="A0A5B6YXE7"/>
<proteinExistence type="predicted"/>
<reference evidence="3" key="1">
    <citation type="submission" date="2019-08" db="EMBL/GenBank/DDBJ databases">
        <title>Reference gene set and small RNA set construction with multiple tissues from Davidia involucrata Baill.</title>
        <authorList>
            <person name="Yang H."/>
            <person name="Zhou C."/>
            <person name="Li G."/>
            <person name="Wang J."/>
            <person name="Gao P."/>
            <person name="Wang M."/>
            <person name="Wang R."/>
            <person name="Zhao Y."/>
        </authorList>
    </citation>
    <scope>NUCLEOTIDE SEQUENCE</scope>
    <source>
        <tissue evidence="3">Mixed with DoveR01_LX</tissue>
    </source>
</reference>
<keyword evidence="2" id="KW-1133">Transmembrane helix</keyword>
<feature type="region of interest" description="Disordered" evidence="1">
    <location>
        <begin position="73"/>
        <end position="114"/>
    </location>
</feature>
<name>A0A5B6YXE7_DAVIN</name>
<dbReference type="PANTHER" id="PTHR34277">
    <property type="entry name" value="CLAVATA3/ESR (CLE)-RELATED PROTEIN 26"/>
    <property type="match status" value="1"/>
</dbReference>
<dbReference type="PANTHER" id="PTHR34277:SF2">
    <property type="entry name" value="CLAVATA3_ESR (CLE)-RELATED PROTEIN 26"/>
    <property type="match status" value="1"/>
</dbReference>
<keyword evidence="2" id="KW-0472">Membrane</keyword>
<dbReference type="EMBL" id="GHES01005780">
    <property type="protein sequence ID" value="MPA36339.1"/>
    <property type="molecule type" value="Transcribed_RNA"/>
</dbReference>
<evidence type="ECO:0000256" key="2">
    <source>
        <dbReference type="SAM" id="Phobius"/>
    </source>
</evidence>
<evidence type="ECO:0000256" key="1">
    <source>
        <dbReference type="SAM" id="MobiDB-lite"/>
    </source>
</evidence>
<protein>
    <submittedName>
        <fullName evidence="3">Putative CLAVATA3/ESR (CLE)-related protein 25</fullName>
    </submittedName>
</protein>
<sequence length="114" mass="12684">MKYRWARKGETEMGSRGRFFKALFGALALLGFIWFLFVVGILESGGTRTTTARNGRPAGSLEHMEVIIAREKPAESSDLNYMSNRRVPNGPDPIHNRRAGNSGQPPRQALANRP</sequence>
<dbReference type="InterPro" id="IPR039316">
    <property type="entry name" value="CLE25/26"/>
</dbReference>
<gene>
    <name evidence="3" type="ORF">Din_005780</name>
</gene>